<sequence length="285" mass="32229">MHTINSTSFSSPSPSSSFEVTELKSQNFDIKSPSFIIERSWRPDAQRNLINQWSKLASCKQQWFSASSIGMSHAKDLVKALLSQRNVPFMDMGGLSDLLDIRMLSCIKLAQQQEVHRSKLLSSYKDLVVIVTQMINISSSMRRFLKGSASSSLVQFSCSSDDKNDGGDGGGIPVFKFWSIPYFEIYAQELVEMFTQALSVKRCLMVELLSVHCEKDSLQSDGRRWSDELYDGEFDHLSICNLYSTETCELVLPTIPCWESHSSMTVPSNPRLEDDVLKVRGCRYN</sequence>
<proteinExistence type="predicted"/>
<gene>
    <name evidence="1" type="ORF">HHK36_006949</name>
</gene>
<evidence type="ECO:0000313" key="1">
    <source>
        <dbReference type="EMBL" id="KAF8407813.1"/>
    </source>
</evidence>
<organism evidence="1 2">
    <name type="scientific">Tetracentron sinense</name>
    <name type="common">Spur-leaf</name>
    <dbReference type="NCBI Taxonomy" id="13715"/>
    <lineage>
        <taxon>Eukaryota</taxon>
        <taxon>Viridiplantae</taxon>
        <taxon>Streptophyta</taxon>
        <taxon>Embryophyta</taxon>
        <taxon>Tracheophyta</taxon>
        <taxon>Spermatophyta</taxon>
        <taxon>Magnoliopsida</taxon>
        <taxon>Trochodendrales</taxon>
        <taxon>Trochodendraceae</taxon>
        <taxon>Tetracentron</taxon>
    </lineage>
</organism>
<dbReference type="AlphaFoldDB" id="A0A834ZMG3"/>
<name>A0A834ZMG3_TETSI</name>
<dbReference type="PANTHER" id="PTHR15827">
    <property type="entry name" value="CYCLIN-DEPENDENT KINASE 2-INTERACTING PROTEIN"/>
    <property type="match status" value="1"/>
</dbReference>
<accession>A0A834ZMG3</accession>
<dbReference type="OrthoDB" id="1913984at2759"/>
<comment type="caution">
    <text evidence="1">The sequence shown here is derived from an EMBL/GenBank/DDBJ whole genome shotgun (WGS) entry which is preliminary data.</text>
</comment>
<dbReference type="Proteomes" id="UP000655225">
    <property type="component" value="Unassembled WGS sequence"/>
</dbReference>
<dbReference type="OMA" id="FWDISAF"/>
<dbReference type="PANTHER" id="PTHR15827:SF2">
    <property type="entry name" value="CYCLIN-DEPENDENT KINASE 2-INTERACTING PROTEIN"/>
    <property type="match status" value="1"/>
</dbReference>
<keyword evidence="2" id="KW-1185">Reference proteome</keyword>
<evidence type="ECO:0000313" key="2">
    <source>
        <dbReference type="Proteomes" id="UP000655225"/>
    </source>
</evidence>
<reference evidence="1 2" key="1">
    <citation type="submission" date="2020-04" db="EMBL/GenBank/DDBJ databases">
        <title>Plant Genome Project.</title>
        <authorList>
            <person name="Zhang R.-G."/>
        </authorList>
    </citation>
    <scope>NUCLEOTIDE SEQUENCE [LARGE SCALE GENOMIC DNA]</scope>
    <source>
        <strain evidence="1">YNK0</strain>
        <tissue evidence="1">Leaf</tissue>
    </source>
</reference>
<dbReference type="EMBL" id="JABCRI010000004">
    <property type="protein sequence ID" value="KAF8407813.1"/>
    <property type="molecule type" value="Genomic_DNA"/>
</dbReference>
<protein>
    <submittedName>
        <fullName evidence="1">Uncharacterized protein</fullName>
    </submittedName>
</protein>